<keyword evidence="1" id="KW-0472">Membrane</keyword>
<evidence type="ECO:0000313" key="2">
    <source>
        <dbReference type="EMBL" id="MFC6176982.1"/>
    </source>
</evidence>
<name>A0ABW1RNZ1_9LACO</name>
<gene>
    <name evidence="2" type="ORF">ACFQAV_09025</name>
</gene>
<keyword evidence="3" id="KW-1185">Reference proteome</keyword>
<evidence type="ECO:0000313" key="3">
    <source>
        <dbReference type="Proteomes" id="UP001596288"/>
    </source>
</evidence>
<dbReference type="RefSeq" id="WP_137610615.1">
    <property type="nucleotide sequence ID" value="NZ_BJDF01000003.1"/>
</dbReference>
<protein>
    <submittedName>
        <fullName evidence="2">Transposase</fullName>
    </submittedName>
</protein>
<proteinExistence type="predicted"/>
<accession>A0ABW1RNZ1</accession>
<comment type="caution">
    <text evidence="2">The sequence shown here is derived from an EMBL/GenBank/DDBJ whole genome shotgun (WGS) entry which is preliminary data.</text>
</comment>
<dbReference type="Proteomes" id="UP001596288">
    <property type="component" value="Unassembled WGS sequence"/>
</dbReference>
<reference evidence="3" key="1">
    <citation type="journal article" date="2019" name="Int. J. Syst. Evol. Microbiol.">
        <title>The Global Catalogue of Microorganisms (GCM) 10K type strain sequencing project: providing services to taxonomists for standard genome sequencing and annotation.</title>
        <authorList>
            <consortium name="The Broad Institute Genomics Platform"/>
            <consortium name="The Broad Institute Genome Sequencing Center for Infectious Disease"/>
            <person name="Wu L."/>
            <person name="Ma J."/>
        </authorList>
    </citation>
    <scope>NUCLEOTIDE SEQUENCE [LARGE SCALE GENOMIC DNA]</scope>
    <source>
        <strain evidence="3">CCM 8927</strain>
    </source>
</reference>
<organism evidence="2 3">
    <name type="scientific">Companilactobacillus huachuanensis</name>
    <dbReference type="NCBI Taxonomy" id="2559914"/>
    <lineage>
        <taxon>Bacteria</taxon>
        <taxon>Bacillati</taxon>
        <taxon>Bacillota</taxon>
        <taxon>Bacilli</taxon>
        <taxon>Lactobacillales</taxon>
        <taxon>Lactobacillaceae</taxon>
        <taxon>Companilactobacillus</taxon>
    </lineage>
</organism>
<evidence type="ECO:0000256" key="1">
    <source>
        <dbReference type="SAM" id="Phobius"/>
    </source>
</evidence>
<feature type="transmembrane region" description="Helical" evidence="1">
    <location>
        <begin position="27"/>
        <end position="48"/>
    </location>
</feature>
<keyword evidence="1" id="KW-1133">Transmembrane helix</keyword>
<dbReference type="EMBL" id="JBHSSF010000020">
    <property type="protein sequence ID" value="MFC6176982.1"/>
    <property type="molecule type" value="Genomic_DNA"/>
</dbReference>
<keyword evidence="1" id="KW-0812">Transmembrane</keyword>
<sequence>MLTPEELHAEMKEYNEFQMKLVQENPWLIPASIALTTIPMAICVHGFWKNRQLSKMLKIEREKTKQLVLGPTVTDKNDKVCCNKKPNKFVLGHHESKNYRPFKFH</sequence>